<evidence type="ECO:0000256" key="5">
    <source>
        <dbReference type="ARBA" id="ARBA00022737"/>
    </source>
</evidence>
<evidence type="ECO:0000256" key="8">
    <source>
        <dbReference type="ARBA" id="ARBA00022927"/>
    </source>
</evidence>
<evidence type="ECO:0000256" key="10">
    <source>
        <dbReference type="ARBA" id="ARBA00023136"/>
    </source>
</evidence>
<evidence type="ECO:0000256" key="9">
    <source>
        <dbReference type="ARBA" id="ARBA00022989"/>
    </source>
</evidence>
<dbReference type="Pfam" id="PF00400">
    <property type="entry name" value="WD40"/>
    <property type="match status" value="2"/>
</dbReference>
<dbReference type="InterPro" id="IPR001680">
    <property type="entry name" value="WD40_rpt"/>
</dbReference>
<protein>
    <recommendedName>
        <fullName evidence="15">Prolactin regulatory element-binding protein</fullName>
    </recommendedName>
</protein>
<dbReference type="AlphaFoldDB" id="A0AAW1TPH9"/>
<keyword evidence="7" id="KW-0931">ER-Golgi transport</keyword>
<dbReference type="PROSITE" id="PS50294">
    <property type="entry name" value="WD_REPEATS_REGION"/>
    <property type="match status" value="2"/>
</dbReference>
<dbReference type="GO" id="GO:0006888">
    <property type="term" value="P:endoplasmic reticulum to Golgi vesicle-mediated transport"/>
    <property type="evidence" value="ECO:0007669"/>
    <property type="project" value="TreeGrafter"/>
</dbReference>
<dbReference type="Proteomes" id="UP001431783">
    <property type="component" value="Unassembled WGS sequence"/>
</dbReference>
<keyword evidence="9 12" id="KW-1133">Transmembrane helix</keyword>
<organism evidence="13 14">
    <name type="scientific">Henosepilachna vigintioctopunctata</name>
    <dbReference type="NCBI Taxonomy" id="420089"/>
    <lineage>
        <taxon>Eukaryota</taxon>
        <taxon>Metazoa</taxon>
        <taxon>Ecdysozoa</taxon>
        <taxon>Arthropoda</taxon>
        <taxon>Hexapoda</taxon>
        <taxon>Insecta</taxon>
        <taxon>Pterygota</taxon>
        <taxon>Neoptera</taxon>
        <taxon>Endopterygota</taxon>
        <taxon>Coleoptera</taxon>
        <taxon>Polyphaga</taxon>
        <taxon>Cucujiformia</taxon>
        <taxon>Coccinelloidea</taxon>
        <taxon>Coccinellidae</taxon>
        <taxon>Epilachninae</taxon>
        <taxon>Epilachnini</taxon>
        <taxon>Henosepilachna</taxon>
    </lineage>
</organism>
<keyword evidence="6" id="KW-0256">Endoplasmic reticulum</keyword>
<keyword evidence="5" id="KW-0677">Repeat</keyword>
<evidence type="ECO:0000256" key="3">
    <source>
        <dbReference type="ARBA" id="ARBA00022574"/>
    </source>
</evidence>
<keyword evidence="8" id="KW-0653">Protein transport</keyword>
<evidence type="ECO:0000256" key="6">
    <source>
        <dbReference type="ARBA" id="ARBA00022824"/>
    </source>
</evidence>
<accession>A0AAW1TPH9</accession>
<keyword evidence="3 11" id="KW-0853">WD repeat</keyword>
<evidence type="ECO:0000256" key="12">
    <source>
        <dbReference type="SAM" id="Phobius"/>
    </source>
</evidence>
<dbReference type="GO" id="GO:0015031">
    <property type="term" value="P:protein transport"/>
    <property type="evidence" value="ECO:0007669"/>
    <property type="project" value="UniProtKB-KW"/>
</dbReference>
<dbReference type="EMBL" id="JARQZJ010000010">
    <property type="protein sequence ID" value="KAK9872230.1"/>
    <property type="molecule type" value="Genomic_DNA"/>
</dbReference>
<evidence type="ECO:0008006" key="15">
    <source>
        <dbReference type="Google" id="ProtNLM"/>
    </source>
</evidence>
<dbReference type="SMART" id="SM00320">
    <property type="entry name" value="WD40"/>
    <property type="match status" value="4"/>
</dbReference>
<keyword evidence="10 12" id="KW-0472">Membrane</keyword>
<dbReference type="InterPro" id="IPR045260">
    <property type="entry name" value="Sec12-like"/>
</dbReference>
<evidence type="ECO:0000313" key="14">
    <source>
        <dbReference type="Proteomes" id="UP001431783"/>
    </source>
</evidence>
<evidence type="ECO:0000256" key="1">
    <source>
        <dbReference type="ARBA" id="ARBA00004389"/>
    </source>
</evidence>
<dbReference type="SUPFAM" id="SSF50978">
    <property type="entry name" value="WD40 repeat-like"/>
    <property type="match status" value="1"/>
</dbReference>
<feature type="transmembrane region" description="Helical" evidence="12">
    <location>
        <begin position="394"/>
        <end position="416"/>
    </location>
</feature>
<gene>
    <name evidence="13" type="ORF">WA026_017033</name>
</gene>
<dbReference type="GO" id="GO:0005085">
    <property type="term" value="F:guanyl-nucleotide exchange factor activity"/>
    <property type="evidence" value="ECO:0007669"/>
    <property type="project" value="InterPro"/>
</dbReference>
<dbReference type="InterPro" id="IPR015943">
    <property type="entry name" value="WD40/YVTN_repeat-like_dom_sf"/>
</dbReference>
<reference evidence="13 14" key="1">
    <citation type="submission" date="2023-03" db="EMBL/GenBank/DDBJ databases">
        <title>Genome insight into feeding habits of ladybird beetles.</title>
        <authorList>
            <person name="Li H.-S."/>
            <person name="Huang Y.-H."/>
            <person name="Pang H."/>
        </authorList>
    </citation>
    <scope>NUCLEOTIDE SEQUENCE [LARGE SCALE GENOMIC DNA]</scope>
    <source>
        <strain evidence="13">SYSU_2023b</strain>
        <tissue evidence="13">Whole body</tissue>
    </source>
</reference>
<evidence type="ECO:0000313" key="13">
    <source>
        <dbReference type="EMBL" id="KAK9872230.1"/>
    </source>
</evidence>
<evidence type="ECO:0000256" key="7">
    <source>
        <dbReference type="ARBA" id="ARBA00022892"/>
    </source>
</evidence>
<dbReference type="GO" id="GO:0005789">
    <property type="term" value="C:endoplasmic reticulum membrane"/>
    <property type="evidence" value="ECO:0007669"/>
    <property type="project" value="UniProtKB-SubCell"/>
</dbReference>
<dbReference type="InterPro" id="IPR036322">
    <property type="entry name" value="WD40_repeat_dom_sf"/>
</dbReference>
<dbReference type="PROSITE" id="PS50082">
    <property type="entry name" value="WD_REPEATS_2"/>
    <property type="match status" value="2"/>
</dbReference>
<feature type="repeat" description="WD" evidence="11">
    <location>
        <begin position="198"/>
        <end position="230"/>
    </location>
</feature>
<feature type="repeat" description="WD" evidence="11">
    <location>
        <begin position="156"/>
        <end position="197"/>
    </location>
</feature>
<dbReference type="PANTHER" id="PTHR23284">
    <property type="entry name" value="PROLACTIN REGULATORY ELEMENT BINDING PROTEIN"/>
    <property type="match status" value="1"/>
</dbReference>
<dbReference type="PANTHER" id="PTHR23284:SF0">
    <property type="entry name" value="PROLACTIN REGULATORY ELEMENT-BINDING PROTEIN"/>
    <property type="match status" value="1"/>
</dbReference>
<comment type="subcellular location">
    <subcellularLocation>
        <location evidence="1">Endoplasmic reticulum membrane</location>
        <topology evidence="1">Single-pass membrane protein</topology>
    </subcellularLocation>
</comment>
<dbReference type="GO" id="GO:0003400">
    <property type="term" value="P:regulation of COPII vesicle coating"/>
    <property type="evidence" value="ECO:0007669"/>
    <property type="project" value="TreeGrafter"/>
</dbReference>
<keyword evidence="4 12" id="KW-0812">Transmembrane</keyword>
<keyword evidence="14" id="KW-1185">Reference proteome</keyword>
<comment type="caution">
    <text evidence="13">The sequence shown here is derived from an EMBL/GenBank/DDBJ whole genome shotgun (WGS) entry which is preliminary data.</text>
</comment>
<name>A0AAW1TPH9_9CUCU</name>
<proteinExistence type="predicted"/>
<evidence type="ECO:0000256" key="4">
    <source>
        <dbReference type="ARBA" id="ARBA00022692"/>
    </source>
</evidence>
<evidence type="ECO:0000256" key="2">
    <source>
        <dbReference type="ARBA" id="ARBA00022448"/>
    </source>
</evidence>
<dbReference type="Gene3D" id="2.130.10.10">
    <property type="entry name" value="YVTN repeat-like/Quinoprotein amine dehydrogenase"/>
    <property type="match status" value="1"/>
</dbReference>
<evidence type="ECO:0000256" key="11">
    <source>
        <dbReference type="PROSITE-ProRule" id="PRU00221"/>
    </source>
</evidence>
<keyword evidence="2" id="KW-0813">Transport</keyword>
<sequence length="417" mass="46153">MSRRKNRDDILARVNFPLYAVQMLTNRHVIVGGGGGSSKTGVANGFEIFEISHNGKQFLAEEVTRHETGPSVVMNFCTYKNAKHSFIIAGQENYCQLYNVNSIITAENGVENIGNEVEKNELRERKPKAKLKTDKNKNSKKLKFIINPADSVQSDFNGQEPLLRVIRVHPSGQLVATGGTDCHVRLWKFPSLKTAALLKGHTKEIDDLDFSSLNNLLVTVAKDGLGIVWDCLKAEEVCKLTWSQPEGSKYLLKRCRFGKIEDEDFCAIYTLANPTGLARNQKSFLQKWLPESGQLIKSCTFDESLSALAVRDDGRFLAVGSMFSGSVSIHASFSLQKVLNVAGAHSMFVTGLEFLPVAADSHTVTSNAEAAVLSISVDNHVCIHTLYYRKTIPMWLAIVILVATLFLTFIFCAYLGI</sequence>